<dbReference type="InterPro" id="IPR050960">
    <property type="entry name" value="AB_hydrolase_4_sf"/>
</dbReference>
<comment type="similarity">
    <text evidence="1">Belongs to the AB hydrolase superfamily. AB hydrolase 4 family.</text>
</comment>
<dbReference type="InterPro" id="IPR000073">
    <property type="entry name" value="AB_hydrolase_1"/>
</dbReference>
<reference evidence="4 5" key="1">
    <citation type="submission" date="2017-04" db="EMBL/GenBank/DDBJ databases">
        <title>Whole genome sequence of Bdellovibrio bacteriovorus strain SSB218315.</title>
        <authorList>
            <person name="Oyedara O."/>
            <person name="Rodriguez-Perez M.A."/>
        </authorList>
    </citation>
    <scope>NUCLEOTIDE SEQUENCE [LARGE SCALE GENOMIC DNA]</scope>
    <source>
        <strain evidence="4 5">SSB218315</strain>
    </source>
</reference>
<dbReference type="PANTHER" id="PTHR10794">
    <property type="entry name" value="ABHYDROLASE DOMAIN-CONTAINING PROTEIN"/>
    <property type="match status" value="1"/>
</dbReference>
<dbReference type="PIRSF" id="PIRSF005211">
    <property type="entry name" value="Ab_hydro_YheT"/>
    <property type="match status" value="1"/>
</dbReference>
<accession>A0A1Z3NAF4</accession>
<evidence type="ECO:0000256" key="2">
    <source>
        <dbReference type="PIRSR" id="PIRSR005211-1"/>
    </source>
</evidence>
<proteinExistence type="inferred from homology"/>
<dbReference type="Pfam" id="PF00561">
    <property type="entry name" value="Abhydrolase_1"/>
    <property type="match status" value="1"/>
</dbReference>
<protein>
    <submittedName>
        <fullName evidence="4">Thioesterase</fullName>
    </submittedName>
</protein>
<evidence type="ECO:0000256" key="1">
    <source>
        <dbReference type="ARBA" id="ARBA00010884"/>
    </source>
</evidence>
<sequence length="334" mass="37302">MQRLNLIPCAAPFWADSGHGQTLWAHFLKSAELSHFGKKFEVDLPDGDRLFCSWIEGHTNLVVSLFHGLSGDVTSDYMQRTALICQQLGHTVVLVNHRGAGEGAPFAKRPYHSGSAEDVSVVLGQLRQMFPHKKHISVGYSLSGNIMLCLLGGYGGKNKPDGAITVNAPLNLQSGSLLLKSGFNRVYDMRFVLRLRKLVEEKHRLGLITEKYEIPKWATVWDMDQIYTAPASGFASREDYYQRCSSIQYVSGIDVPTYTLTSADDPFVDVGDYLRAPFSKHVQLHIEKRGGHMGYLHRQSLPVGGTRWLDYYLHEALRGLEGTLNEKVPALSPK</sequence>
<dbReference type="GO" id="GO:0047372">
    <property type="term" value="F:monoacylglycerol lipase activity"/>
    <property type="evidence" value="ECO:0007669"/>
    <property type="project" value="TreeGrafter"/>
</dbReference>
<evidence type="ECO:0000313" key="4">
    <source>
        <dbReference type="EMBL" id="ASD64429.1"/>
    </source>
</evidence>
<feature type="active site" description="Charge relay system" evidence="2">
    <location>
        <position position="292"/>
    </location>
</feature>
<dbReference type="EMBL" id="CP020946">
    <property type="protein sequence ID" value="ASD64429.1"/>
    <property type="molecule type" value="Genomic_DNA"/>
</dbReference>
<dbReference type="Gene3D" id="3.40.50.1820">
    <property type="entry name" value="alpha/beta hydrolase"/>
    <property type="match status" value="1"/>
</dbReference>
<dbReference type="PANTHER" id="PTHR10794:SF94">
    <property type="entry name" value="ESTERASE YHET-RELATED"/>
    <property type="match status" value="1"/>
</dbReference>
<dbReference type="InterPro" id="IPR012020">
    <property type="entry name" value="ABHD4"/>
</dbReference>
<dbReference type="SUPFAM" id="SSF53474">
    <property type="entry name" value="alpha/beta-Hydrolases"/>
    <property type="match status" value="1"/>
</dbReference>
<name>A0A1Z3NAF4_BDEBC</name>
<feature type="active site" description="Charge relay system" evidence="2">
    <location>
        <position position="141"/>
    </location>
</feature>
<dbReference type="RefSeq" id="WP_088565899.1">
    <property type="nucleotide sequence ID" value="NZ_CP020946.1"/>
</dbReference>
<evidence type="ECO:0000313" key="5">
    <source>
        <dbReference type="Proteomes" id="UP000197003"/>
    </source>
</evidence>
<gene>
    <name evidence="4" type="ORF">B9G79_13060</name>
</gene>
<organism evidence="4 5">
    <name type="scientific">Bdellovibrio bacteriovorus</name>
    <dbReference type="NCBI Taxonomy" id="959"/>
    <lineage>
        <taxon>Bacteria</taxon>
        <taxon>Pseudomonadati</taxon>
        <taxon>Bdellovibrionota</taxon>
        <taxon>Bdellovibrionia</taxon>
        <taxon>Bdellovibrionales</taxon>
        <taxon>Pseudobdellovibrionaceae</taxon>
        <taxon>Bdellovibrio</taxon>
    </lineage>
</organism>
<feature type="domain" description="AB hydrolase-1" evidence="3">
    <location>
        <begin position="65"/>
        <end position="296"/>
    </location>
</feature>
<dbReference type="AlphaFoldDB" id="A0A1Z3NAF4"/>
<dbReference type="InterPro" id="IPR029058">
    <property type="entry name" value="AB_hydrolase_fold"/>
</dbReference>
<dbReference type="Proteomes" id="UP000197003">
    <property type="component" value="Chromosome"/>
</dbReference>
<dbReference type="GO" id="GO:0034338">
    <property type="term" value="F:short-chain carboxylesterase activity"/>
    <property type="evidence" value="ECO:0007669"/>
    <property type="project" value="TreeGrafter"/>
</dbReference>
<evidence type="ECO:0000259" key="3">
    <source>
        <dbReference type="Pfam" id="PF00561"/>
    </source>
</evidence>
<dbReference type="OrthoDB" id="5289018at2"/>
<feature type="active site" description="Charge relay system" evidence="2">
    <location>
        <position position="265"/>
    </location>
</feature>